<dbReference type="Proteomes" id="UP000823775">
    <property type="component" value="Unassembled WGS sequence"/>
</dbReference>
<reference evidence="1 2" key="1">
    <citation type="journal article" date="2021" name="BMC Genomics">
        <title>Datura genome reveals duplications of psychoactive alkaloid biosynthetic genes and high mutation rate following tissue culture.</title>
        <authorList>
            <person name="Rajewski A."/>
            <person name="Carter-House D."/>
            <person name="Stajich J."/>
            <person name="Litt A."/>
        </authorList>
    </citation>
    <scope>NUCLEOTIDE SEQUENCE [LARGE SCALE GENOMIC DNA]</scope>
    <source>
        <strain evidence="1">AR-01</strain>
    </source>
</reference>
<sequence length="54" mass="5850">INVIGVIFPVTLEELPLSQDEDGKRQNLRTENGSDWLSCYGGSLGSETSPNVTI</sequence>
<feature type="non-terminal residue" evidence="1">
    <location>
        <position position="1"/>
    </location>
</feature>
<evidence type="ECO:0000313" key="1">
    <source>
        <dbReference type="EMBL" id="MCE3216990.1"/>
    </source>
</evidence>
<organism evidence="1 2">
    <name type="scientific">Datura stramonium</name>
    <name type="common">Jimsonweed</name>
    <name type="synonym">Common thornapple</name>
    <dbReference type="NCBI Taxonomy" id="4076"/>
    <lineage>
        <taxon>Eukaryota</taxon>
        <taxon>Viridiplantae</taxon>
        <taxon>Streptophyta</taxon>
        <taxon>Embryophyta</taxon>
        <taxon>Tracheophyta</taxon>
        <taxon>Spermatophyta</taxon>
        <taxon>Magnoliopsida</taxon>
        <taxon>eudicotyledons</taxon>
        <taxon>Gunneridae</taxon>
        <taxon>Pentapetalae</taxon>
        <taxon>asterids</taxon>
        <taxon>lamiids</taxon>
        <taxon>Solanales</taxon>
        <taxon>Solanaceae</taxon>
        <taxon>Solanoideae</taxon>
        <taxon>Datureae</taxon>
        <taxon>Datura</taxon>
    </lineage>
</organism>
<name>A0ABS8WYB3_DATST</name>
<feature type="non-terminal residue" evidence="1">
    <location>
        <position position="54"/>
    </location>
</feature>
<protein>
    <submittedName>
        <fullName evidence="1">Uncharacterized protein</fullName>
    </submittedName>
</protein>
<comment type="caution">
    <text evidence="1">The sequence shown here is derived from an EMBL/GenBank/DDBJ whole genome shotgun (WGS) entry which is preliminary data.</text>
</comment>
<keyword evidence="2" id="KW-1185">Reference proteome</keyword>
<evidence type="ECO:0000313" key="2">
    <source>
        <dbReference type="Proteomes" id="UP000823775"/>
    </source>
</evidence>
<accession>A0ABS8WYB3</accession>
<proteinExistence type="predicted"/>
<gene>
    <name evidence="1" type="ORF">HAX54_009870</name>
</gene>
<dbReference type="EMBL" id="JACEIK010015377">
    <property type="protein sequence ID" value="MCE3216990.1"/>
    <property type="molecule type" value="Genomic_DNA"/>
</dbReference>